<evidence type="ECO:0000256" key="6">
    <source>
        <dbReference type="SAM" id="Phobius"/>
    </source>
</evidence>
<feature type="region of interest" description="Disordered" evidence="5">
    <location>
        <begin position="104"/>
        <end position="285"/>
    </location>
</feature>
<evidence type="ECO:0000313" key="7">
    <source>
        <dbReference type="EMBL" id="CAL4066060.1"/>
    </source>
</evidence>
<dbReference type="InterPro" id="IPR018499">
    <property type="entry name" value="Tetraspanin/Peripherin"/>
</dbReference>
<keyword evidence="2 6" id="KW-0812">Transmembrane</keyword>
<evidence type="ECO:0000256" key="2">
    <source>
        <dbReference type="ARBA" id="ARBA00022692"/>
    </source>
</evidence>
<feature type="compositionally biased region" description="Polar residues" evidence="5">
    <location>
        <begin position="120"/>
        <end position="137"/>
    </location>
</feature>
<evidence type="ECO:0000313" key="8">
    <source>
        <dbReference type="Proteomes" id="UP001497623"/>
    </source>
</evidence>
<feature type="compositionally biased region" description="Pro residues" evidence="5">
    <location>
        <begin position="211"/>
        <end position="229"/>
    </location>
</feature>
<sequence>LKCCGVYGPEDWKNATYMNSFSVADGCCKTVKEGCGYDYFNHANATDIYEDGCYQVFEQKFLGIGPGMIGLVLAASVVLLIMCRMPSKSTDSLASKDLITSIEKPAESAAETESQKESSHYSNQGVVISEPLTTGTRQESHRIQQETNSGLTSVPIHSTDSAATNSNNVDIMNTNPSPYSPYSSTSQTPVPYVMPGSNTSSYLPALGFNSPTPPAPPSFAPPPYNPNPSYPIDSTQFTNPTYPINPHSASPPMYPLSPLALSSGTYPPSNATPSYTASAPPANIS</sequence>
<dbReference type="Proteomes" id="UP001497623">
    <property type="component" value="Unassembled WGS sequence"/>
</dbReference>
<dbReference type="EMBL" id="CAXKWB010002037">
    <property type="protein sequence ID" value="CAL4066060.1"/>
    <property type="molecule type" value="Genomic_DNA"/>
</dbReference>
<evidence type="ECO:0000256" key="3">
    <source>
        <dbReference type="ARBA" id="ARBA00022989"/>
    </source>
</evidence>
<feature type="compositionally biased region" description="Polar residues" evidence="5">
    <location>
        <begin position="232"/>
        <end position="242"/>
    </location>
</feature>
<gene>
    <name evidence="7" type="ORF">MNOR_LOCUS5307</name>
</gene>
<comment type="caution">
    <text evidence="7">The sequence shown here is derived from an EMBL/GenBank/DDBJ whole genome shotgun (WGS) entry which is preliminary data.</text>
</comment>
<keyword evidence="4 6" id="KW-0472">Membrane</keyword>
<protein>
    <submittedName>
        <fullName evidence="7">Uncharacterized protein</fullName>
    </submittedName>
</protein>
<dbReference type="GO" id="GO:0016020">
    <property type="term" value="C:membrane"/>
    <property type="evidence" value="ECO:0007669"/>
    <property type="project" value="UniProtKB-SubCell"/>
</dbReference>
<dbReference type="Pfam" id="PF00335">
    <property type="entry name" value="Tetraspanin"/>
    <property type="match status" value="1"/>
</dbReference>
<evidence type="ECO:0000256" key="4">
    <source>
        <dbReference type="ARBA" id="ARBA00023136"/>
    </source>
</evidence>
<evidence type="ECO:0000256" key="5">
    <source>
        <dbReference type="SAM" id="MobiDB-lite"/>
    </source>
</evidence>
<dbReference type="AlphaFoldDB" id="A0AAV2PW00"/>
<name>A0AAV2PW00_MEGNR</name>
<keyword evidence="3 6" id="KW-1133">Transmembrane helix</keyword>
<feature type="compositionally biased region" description="Polar residues" evidence="5">
    <location>
        <begin position="145"/>
        <end position="173"/>
    </location>
</feature>
<organism evidence="7 8">
    <name type="scientific">Meganyctiphanes norvegica</name>
    <name type="common">Northern krill</name>
    <name type="synonym">Thysanopoda norvegica</name>
    <dbReference type="NCBI Taxonomy" id="48144"/>
    <lineage>
        <taxon>Eukaryota</taxon>
        <taxon>Metazoa</taxon>
        <taxon>Ecdysozoa</taxon>
        <taxon>Arthropoda</taxon>
        <taxon>Crustacea</taxon>
        <taxon>Multicrustacea</taxon>
        <taxon>Malacostraca</taxon>
        <taxon>Eumalacostraca</taxon>
        <taxon>Eucarida</taxon>
        <taxon>Euphausiacea</taxon>
        <taxon>Euphausiidae</taxon>
        <taxon>Meganyctiphanes</taxon>
    </lineage>
</organism>
<proteinExistence type="predicted"/>
<feature type="transmembrane region" description="Helical" evidence="6">
    <location>
        <begin position="64"/>
        <end position="83"/>
    </location>
</feature>
<feature type="non-terminal residue" evidence="7">
    <location>
        <position position="1"/>
    </location>
</feature>
<evidence type="ECO:0000256" key="1">
    <source>
        <dbReference type="ARBA" id="ARBA00004141"/>
    </source>
</evidence>
<feature type="compositionally biased region" description="Low complexity" evidence="5">
    <location>
        <begin position="267"/>
        <end position="285"/>
    </location>
</feature>
<reference evidence="7 8" key="1">
    <citation type="submission" date="2024-05" db="EMBL/GenBank/DDBJ databases">
        <authorList>
            <person name="Wallberg A."/>
        </authorList>
    </citation>
    <scope>NUCLEOTIDE SEQUENCE [LARGE SCALE GENOMIC DNA]</scope>
</reference>
<accession>A0AAV2PW00</accession>
<comment type="subcellular location">
    <subcellularLocation>
        <location evidence="1">Membrane</location>
        <topology evidence="1">Multi-pass membrane protein</topology>
    </subcellularLocation>
</comment>
<keyword evidence="8" id="KW-1185">Reference proteome</keyword>
<feature type="compositionally biased region" description="Low complexity" evidence="5">
    <location>
        <begin position="174"/>
        <end position="191"/>
    </location>
</feature>